<evidence type="ECO:0000256" key="1">
    <source>
        <dbReference type="SAM" id="MobiDB-lite"/>
    </source>
</evidence>
<comment type="caution">
    <text evidence="3">The sequence shown here is derived from an EMBL/GenBank/DDBJ whole genome shotgun (WGS) entry which is preliminary data.</text>
</comment>
<evidence type="ECO:0000313" key="2">
    <source>
        <dbReference type="EMBL" id="KAF4739230.1"/>
    </source>
</evidence>
<dbReference type="Proteomes" id="UP000553632">
    <property type="component" value="Unassembled WGS sequence"/>
</dbReference>
<evidence type="ECO:0000313" key="3">
    <source>
        <dbReference type="EMBL" id="KAF4754750.1"/>
    </source>
</evidence>
<gene>
    <name evidence="2" type="ORF">FOZ62_005765</name>
    <name evidence="3" type="ORF">FOZ63_013784</name>
</gene>
<feature type="non-terminal residue" evidence="3">
    <location>
        <position position="151"/>
    </location>
</feature>
<proteinExistence type="predicted"/>
<name>A0A7J6UC26_PEROL</name>
<dbReference type="Proteomes" id="UP000574390">
    <property type="component" value="Unassembled WGS sequence"/>
</dbReference>
<feature type="non-terminal residue" evidence="3">
    <location>
        <position position="1"/>
    </location>
</feature>
<dbReference type="EMBL" id="JABANO010004698">
    <property type="protein sequence ID" value="KAF4754750.1"/>
    <property type="molecule type" value="Genomic_DNA"/>
</dbReference>
<protein>
    <submittedName>
        <fullName evidence="3">Uncharacterized protein</fullName>
    </submittedName>
</protein>
<dbReference type="EMBL" id="JABANM010010527">
    <property type="protein sequence ID" value="KAF4739230.1"/>
    <property type="molecule type" value="Genomic_DNA"/>
</dbReference>
<reference evidence="4 5" key="1">
    <citation type="submission" date="2020-04" db="EMBL/GenBank/DDBJ databases">
        <title>Perkinsus olseni comparative genomics.</title>
        <authorList>
            <person name="Bogema D.R."/>
        </authorList>
    </citation>
    <scope>NUCLEOTIDE SEQUENCE [LARGE SCALE GENOMIC DNA]</scope>
    <source>
        <strain evidence="2">ATCC PRA-205</strain>
        <strain evidence="3 4">ATCC PRA-207</strain>
    </source>
</reference>
<dbReference type="AlphaFoldDB" id="A0A7J6UC26"/>
<evidence type="ECO:0000313" key="5">
    <source>
        <dbReference type="Proteomes" id="UP000574390"/>
    </source>
</evidence>
<sequence>KKGDLTWLGANGSFEKAKWRSSQPWRRLTRRGAASGDYFAAADGGITGFFTVDGVVAIGERIVVLKRTDTLVAHQEGIREIESETSVSTERPPPRYQDALSMQSMSGHPTNARNTRPVAVDSDEDPPSYDEAVASGGASSAGPDLTGDDAG</sequence>
<feature type="compositionally biased region" description="Polar residues" evidence="1">
    <location>
        <begin position="100"/>
        <end position="114"/>
    </location>
</feature>
<feature type="region of interest" description="Disordered" evidence="1">
    <location>
        <begin position="77"/>
        <end position="151"/>
    </location>
</feature>
<accession>A0A7J6UC26</accession>
<organism evidence="3 4">
    <name type="scientific">Perkinsus olseni</name>
    <name type="common">Perkinsus atlanticus</name>
    <dbReference type="NCBI Taxonomy" id="32597"/>
    <lineage>
        <taxon>Eukaryota</taxon>
        <taxon>Sar</taxon>
        <taxon>Alveolata</taxon>
        <taxon>Perkinsozoa</taxon>
        <taxon>Perkinsea</taxon>
        <taxon>Perkinsida</taxon>
        <taxon>Perkinsidae</taxon>
        <taxon>Perkinsus</taxon>
    </lineage>
</organism>
<evidence type="ECO:0000313" key="4">
    <source>
        <dbReference type="Proteomes" id="UP000553632"/>
    </source>
</evidence>
<keyword evidence="4" id="KW-1185">Reference proteome</keyword>